<protein>
    <submittedName>
        <fullName evidence="3">Uncharacterized protein</fullName>
    </submittedName>
</protein>
<dbReference type="RefSeq" id="WP_281754592.1">
    <property type="nucleotide sequence ID" value="NZ_BRVP01000013.1"/>
</dbReference>
<feature type="signal peptide" evidence="2">
    <location>
        <begin position="1"/>
        <end position="20"/>
    </location>
</feature>
<reference evidence="3" key="1">
    <citation type="submission" date="2022-07" db="EMBL/GenBank/DDBJ databases">
        <title>Taxonomy of Novel Oxalotrophic and Methylotrophic Bacteria.</title>
        <authorList>
            <person name="Sahin N."/>
            <person name="Tani A."/>
        </authorList>
    </citation>
    <scope>NUCLEOTIDE SEQUENCE</scope>
    <source>
        <strain evidence="3">AM327</strain>
    </source>
</reference>
<keyword evidence="2" id="KW-0732">Signal</keyword>
<feature type="region of interest" description="Disordered" evidence="1">
    <location>
        <begin position="542"/>
        <end position="568"/>
    </location>
</feature>
<comment type="caution">
    <text evidence="3">The sequence shown here is derived from an EMBL/GenBank/DDBJ whole genome shotgun (WGS) entry which is preliminary data.</text>
</comment>
<proteinExistence type="predicted"/>
<organism evidence="3 4">
    <name type="scientific">Neptunitalea chrysea</name>
    <dbReference type="NCBI Taxonomy" id="1647581"/>
    <lineage>
        <taxon>Bacteria</taxon>
        <taxon>Pseudomonadati</taxon>
        <taxon>Bacteroidota</taxon>
        <taxon>Flavobacteriia</taxon>
        <taxon>Flavobacteriales</taxon>
        <taxon>Flavobacteriaceae</taxon>
        <taxon>Neptunitalea</taxon>
    </lineage>
</organism>
<dbReference type="EMBL" id="BRVP01000013">
    <property type="protein sequence ID" value="GLB52983.1"/>
    <property type="molecule type" value="Genomic_DNA"/>
</dbReference>
<dbReference type="Proteomes" id="UP001143545">
    <property type="component" value="Unassembled WGS sequence"/>
</dbReference>
<feature type="compositionally biased region" description="Basic and acidic residues" evidence="1">
    <location>
        <begin position="542"/>
        <end position="552"/>
    </location>
</feature>
<evidence type="ECO:0000313" key="3">
    <source>
        <dbReference type="EMBL" id="GLB52983.1"/>
    </source>
</evidence>
<dbReference type="AlphaFoldDB" id="A0A9W6B5F7"/>
<feature type="chain" id="PRO_5040899842" evidence="2">
    <location>
        <begin position="21"/>
        <end position="568"/>
    </location>
</feature>
<keyword evidence="4" id="KW-1185">Reference proteome</keyword>
<gene>
    <name evidence="3" type="ORF">NBRC110019_20230</name>
</gene>
<evidence type="ECO:0000313" key="4">
    <source>
        <dbReference type="Proteomes" id="UP001143545"/>
    </source>
</evidence>
<evidence type="ECO:0000256" key="1">
    <source>
        <dbReference type="SAM" id="MobiDB-lite"/>
    </source>
</evidence>
<accession>A0A9W6B5F7</accession>
<feature type="compositionally biased region" description="Polar residues" evidence="1">
    <location>
        <begin position="558"/>
        <end position="568"/>
    </location>
</feature>
<sequence length="568" mass="65487">MNKILRITLIGFFICSMLHAQKGFLSSTELESWPKDHSISVPENHNRVSSYLFLINKNKYIELFNMVNYNRSLRNKAGLKKNDELQYLYMGVDFALPDSDSISVPLFLFDVKNPASVKKFEQYDGKLLDNINTNNMRTNLNGTFKVKAMLSRESSGFWKELVKITTDVAKSASQLMIGNPFGASELLTCFQGRVSTGLEELGTLSGSDNTTTATNNTITQEHSFLINLVEYNKNPDYREVVVAARLYRVHWSFDKNRNKSKFFRNIDADDFPGPENFKSVIRNYTYPMILVVETRFMPKISLTTPEFVDAYQKSITDEYKDFAESEQEMFKQYVKNFDRAYTIQKNLESYIKNIHTNNQSLKSSLLIEAIEESFLYRQNVLEENAKYEYIPGTPASISRYGTIGNRYDAIERKLKRLYDDNKYNEPMANSYVLLKSLLNPVEGKDTSSETLYREISKLSYFNDILANVTPESYQSKKSYIRYTALLKTYESALYEKLTGEDNANAKTDFYEKLMTDYDKCNFCVAECQKEINDLQKKEVEEEPKILTPKVEEGAETIGEQQGDTADKP</sequence>
<name>A0A9W6B5F7_9FLAO</name>
<evidence type="ECO:0000256" key="2">
    <source>
        <dbReference type="SAM" id="SignalP"/>
    </source>
</evidence>